<proteinExistence type="predicted"/>
<sequence>MAKPPLISTEKCQLRSVAVYFFECSNLIKFFKFVNFITFATKLIDTATSTKQTENQFFKRASTYSNL</sequence>
<dbReference type="Proteomes" id="UP000298663">
    <property type="component" value="Chromosome X"/>
</dbReference>
<protein>
    <submittedName>
        <fullName evidence="1">Uncharacterized protein</fullName>
    </submittedName>
</protein>
<keyword evidence="2" id="KW-1185">Reference proteome</keyword>
<accession>A0A4U8V364</accession>
<dbReference type="AlphaFoldDB" id="A0A4U8V364"/>
<evidence type="ECO:0000313" key="1">
    <source>
        <dbReference type="EMBL" id="TMS39749.1"/>
    </source>
</evidence>
<gene>
    <name evidence="1" type="ORF">L596_006230</name>
</gene>
<reference evidence="1 2" key="2">
    <citation type="journal article" date="2019" name="G3 (Bethesda)">
        <title>Hybrid Assembly of the Genome of the Entomopathogenic Nematode Steinernema carpocapsae Identifies the X-Chromosome.</title>
        <authorList>
            <person name="Serra L."/>
            <person name="Macchietto M."/>
            <person name="Macias-Munoz A."/>
            <person name="McGill C.J."/>
            <person name="Rodriguez I.M."/>
            <person name="Rodriguez B."/>
            <person name="Murad R."/>
            <person name="Mortazavi A."/>
        </authorList>
    </citation>
    <scope>NUCLEOTIDE SEQUENCE [LARGE SCALE GENOMIC DNA]</scope>
    <source>
        <strain evidence="1 2">ALL</strain>
    </source>
</reference>
<dbReference type="EMBL" id="CM016762">
    <property type="protein sequence ID" value="TMS39749.1"/>
    <property type="molecule type" value="Genomic_DNA"/>
</dbReference>
<name>A0A4U8V364_STECR</name>
<organism evidence="1 2">
    <name type="scientific">Steinernema carpocapsae</name>
    <name type="common">Entomopathogenic nematode</name>
    <dbReference type="NCBI Taxonomy" id="34508"/>
    <lineage>
        <taxon>Eukaryota</taxon>
        <taxon>Metazoa</taxon>
        <taxon>Ecdysozoa</taxon>
        <taxon>Nematoda</taxon>
        <taxon>Chromadorea</taxon>
        <taxon>Rhabditida</taxon>
        <taxon>Tylenchina</taxon>
        <taxon>Panagrolaimomorpha</taxon>
        <taxon>Strongyloidoidea</taxon>
        <taxon>Steinernematidae</taxon>
        <taxon>Steinernema</taxon>
    </lineage>
</organism>
<reference evidence="1 2" key="1">
    <citation type="journal article" date="2015" name="Genome Biol.">
        <title>Comparative genomics of Steinernema reveals deeply conserved gene regulatory networks.</title>
        <authorList>
            <person name="Dillman A.R."/>
            <person name="Macchietto M."/>
            <person name="Porter C.F."/>
            <person name="Rogers A."/>
            <person name="Williams B."/>
            <person name="Antoshechkin I."/>
            <person name="Lee M.M."/>
            <person name="Goodwin Z."/>
            <person name="Lu X."/>
            <person name="Lewis E.E."/>
            <person name="Goodrich-Blair H."/>
            <person name="Stock S.P."/>
            <person name="Adams B.J."/>
            <person name="Sternberg P.W."/>
            <person name="Mortazavi A."/>
        </authorList>
    </citation>
    <scope>NUCLEOTIDE SEQUENCE [LARGE SCALE GENOMIC DNA]</scope>
    <source>
        <strain evidence="1 2">ALL</strain>
    </source>
</reference>
<evidence type="ECO:0000313" key="2">
    <source>
        <dbReference type="Proteomes" id="UP000298663"/>
    </source>
</evidence>